<feature type="transmembrane region" description="Helical" evidence="1">
    <location>
        <begin position="12"/>
        <end position="31"/>
    </location>
</feature>
<dbReference type="Proteomes" id="UP000228775">
    <property type="component" value="Unassembled WGS sequence"/>
</dbReference>
<name>A0A2M7AW66_9BACT</name>
<feature type="transmembrane region" description="Helical" evidence="1">
    <location>
        <begin position="51"/>
        <end position="71"/>
    </location>
</feature>
<organism evidence="2 3">
    <name type="scientific">Candidatus Portnoybacteria bacterium CG06_land_8_20_14_3_00_39_12</name>
    <dbReference type="NCBI Taxonomy" id="1974809"/>
    <lineage>
        <taxon>Bacteria</taxon>
        <taxon>Candidatus Portnoyibacteriota</taxon>
    </lineage>
</organism>
<evidence type="ECO:0008006" key="4">
    <source>
        <dbReference type="Google" id="ProtNLM"/>
    </source>
</evidence>
<evidence type="ECO:0000256" key="1">
    <source>
        <dbReference type="SAM" id="Phobius"/>
    </source>
</evidence>
<gene>
    <name evidence="2" type="ORF">COS76_03790</name>
</gene>
<evidence type="ECO:0000313" key="2">
    <source>
        <dbReference type="EMBL" id="PIU74875.1"/>
    </source>
</evidence>
<reference evidence="3" key="1">
    <citation type="submission" date="2017-09" db="EMBL/GenBank/DDBJ databases">
        <title>Depth-based differentiation of microbial function through sediment-hosted aquifers and enrichment of novel symbionts in the deep terrestrial subsurface.</title>
        <authorList>
            <person name="Probst A.J."/>
            <person name="Ladd B."/>
            <person name="Jarett J.K."/>
            <person name="Geller-Mcgrath D.E."/>
            <person name="Sieber C.M.K."/>
            <person name="Emerson J.B."/>
            <person name="Anantharaman K."/>
            <person name="Thomas B.C."/>
            <person name="Malmstrom R."/>
            <person name="Stieglmeier M."/>
            <person name="Klingl A."/>
            <person name="Woyke T."/>
            <person name="Ryan C.M."/>
            <person name="Banfield J.F."/>
        </authorList>
    </citation>
    <scope>NUCLEOTIDE SEQUENCE [LARGE SCALE GENOMIC DNA]</scope>
</reference>
<keyword evidence="1" id="KW-0812">Transmembrane</keyword>
<dbReference type="AlphaFoldDB" id="A0A2M7AW66"/>
<protein>
    <recommendedName>
        <fullName evidence="4">DUF1648 domain-containing protein</fullName>
    </recommendedName>
</protein>
<accession>A0A2M7AW66</accession>
<sequence>MHKDKFLKKITWTNLGIIFVGFLVILLKQSSLPNFVPLFYSRPWGEEQLAAKNWLFLIPSSSFVIFVFGNQIGRLLWKKNGDFLPFVLNGISLLFSVLGIVTLLKIIFLVT</sequence>
<keyword evidence="1" id="KW-0472">Membrane</keyword>
<evidence type="ECO:0000313" key="3">
    <source>
        <dbReference type="Proteomes" id="UP000228775"/>
    </source>
</evidence>
<dbReference type="EMBL" id="PEVY01000080">
    <property type="protein sequence ID" value="PIU74875.1"/>
    <property type="molecule type" value="Genomic_DNA"/>
</dbReference>
<keyword evidence="1" id="KW-1133">Transmembrane helix</keyword>
<comment type="caution">
    <text evidence="2">The sequence shown here is derived from an EMBL/GenBank/DDBJ whole genome shotgun (WGS) entry which is preliminary data.</text>
</comment>
<feature type="transmembrane region" description="Helical" evidence="1">
    <location>
        <begin position="83"/>
        <end position="108"/>
    </location>
</feature>
<proteinExistence type="predicted"/>